<dbReference type="PANTHER" id="PTHR32060:SF22">
    <property type="entry name" value="CARBOXYL-TERMINAL-PROCESSING PEPTIDASE 3, CHLOROPLASTIC"/>
    <property type="match status" value="1"/>
</dbReference>
<dbReference type="Gene3D" id="3.90.226.10">
    <property type="entry name" value="2-enoyl-CoA Hydratase, Chain A, domain 1"/>
    <property type="match status" value="1"/>
</dbReference>
<feature type="domain" description="Tail specific protease" evidence="2">
    <location>
        <begin position="338"/>
        <end position="542"/>
    </location>
</feature>
<keyword evidence="1" id="KW-0732">Signal</keyword>
<dbReference type="GO" id="GO:0006508">
    <property type="term" value="P:proteolysis"/>
    <property type="evidence" value="ECO:0007669"/>
    <property type="project" value="InterPro"/>
</dbReference>
<evidence type="ECO:0000313" key="4">
    <source>
        <dbReference type="Proteomes" id="UP000320390"/>
    </source>
</evidence>
<dbReference type="OrthoDB" id="6397760at2"/>
<dbReference type="EMBL" id="CP036434">
    <property type="protein sequence ID" value="QDV05817.1"/>
    <property type="molecule type" value="Genomic_DNA"/>
</dbReference>
<dbReference type="Gene3D" id="3.30.750.44">
    <property type="match status" value="1"/>
</dbReference>
<dbReference type="SMART" id="SM00245">
    <property type="entry name" value="TSPc"/>
    <property type="match status" value="1"/>
</dbReference>
<dbReference type="GO" id="GO:0004175">
    <property type="term" value="F:endopeptidase activity"/>
    <property type="evidence" value="ECO:0007669"/>
    <property type="project" value="TreeGrafter"/>
</dbReference>
<dbReference type="PANTHER" id="PTHR32060">
    <property type="entry name" value="TAIL-SPECIFIC PROTEASE"/>
    <property type="match status" value="1"/>
</dbReference>
<dbReference type="GO" id="GO:0008236">
    <property type="term" value="F:serine-type peptidase activity"/>
    <property type="evidence" value="ECO:0007669"/>
    <property type="project" value="InterPro"/>
</dbReference>
<accession>A0A518EP01</accession>
<dbReference type="Proteomes" id="UP000320390">
    <property type="component" value="Chromosome"/>
</dbReference>
<feature type="chain" id="PRO_5021979605" evidence="1">
    <location>
        <begin position="25"/>
        <end position="567"/>
    </location>
</feature>
<name>A0A518EP01_9BACT</name>
<dbReference type="NCBIfam" id="NF047558">
    <property type="entry name" value="TPR_END_plus"/>
    <property type="match status" value="1"/>
</dbReference>
<dbReference type="Pfam" id="PF03572">
    <property type="entry name" value="Peptidase_S41"/>
    <property type="match status" value="1"/>
</dbReference>
<evidence type="ECO:0000259" key="2">
    <source>
        <dbReference type="SMART" id="SM00245"/>
    </source>
</evidence>
<dbReference type="GO" id="GO:0030288">
    <property type="term" value="C:outer membrane-bounded periplasmic space"/>
    <property type="evidence" value="ECO:0007669"/>
    <property type="project" value="TreeGrafter"/>
</dbReference>
<reference evidence="3 4" key="1">
    <citation type="submission" date="2019-02" db="EMBL/GenBank/DDBJ databases">
        <title>Deep-cultivation of Planctomycetes and their phenomic and genomic characterization uncovers novel biology.</title>
        <authorList>
            <person name="Wiegand S."/>
            <person name="Jogler M."/>
            <person name="Boedeker C."/>
            <person name="Pinto D."/>
            <person name="Vollmers J."/>
            <person name="Rivas-Marin E."/>
            <person name="Kohn T."/>
            <person name="Peeters S.H."/>
            <person name="Heuer A."/>
            <person name="Rast P."/>
            <person name="Oberbeckmann S."/>
            <person name="Bunk B."/>
            <person name="Jeske O."/>
            <person name="Meyerdierks A."/>
            <person name="Storesund J.E."/>
            <person name="Kallscheuer N."/>
            <person name="Luecker S."/>
            <person name="Lage O.M."/>
            <person name="Pohl T."/>
            <person name="Merkel B.J."/>
            <person name="Hornburger P."/>
            <person name="Mueller R.-W."/>
            <person name="Bruemmer F."/>
            <person name="Labrenz M."/>
            <person name="Spormann A.M."/>
            <person name="Op den Camp H."/>
            <person name="Overmann J."/>
            <person name="Amann R."/>
            <person name="Jetten M.S.M."/>
            <person name="Mascher T."/>
            <person name="Medema M.H."/>
            <person name="Devos D.P."/>
            <person name="Kaster A.-K."/>
            <person name="Ovreas L."/>
            <person name="Rohde M."/>
            <person name="Galperin M.Y."/>
            <person name="Jogler C."/>
        </authorList>
    </citation>
    <scope>NUCLEOTIDE SEQUENCE [LARGE SCALE GENOMIC DNA]</scope>
    <source>
        <strain evidence="3 4">Poly30</strain>
    </source>
</reference>
<gene>
    <name evidence="3" type="ORF">Poly30_13200</name>
</gene>
<dbReference type="CDD" id="cd07563">
    <property type="entry name" value="Peptidase_S41_IRBP"/>
    <property type="match status" value="1"/>
</dbReference>
<dbReference type="AlphaFoldDB" id="A0A518EP01"/>
<dbReference type="GO" id="GO:0007165">
    <property type="term" value="P:signal transduction"/>
    <property type="evidence" value="ECO:0007669"/>
    <property type="project" value="TreeGrafter"/>
</dbReference>
<feature type="signal peptide" evidence="1">
    <location>
        <begin position="1"/>
        <end position="24"/>
    </location>
</feature>
<protein>
    <submittedName>
        <fullName evidence="3">Peptidase family S41</fullName>
    </submittedName>
</protein>
<sequence length="567" mass="63298" precursor="true">MTVNNIKLATALITCILLYLSACATPEPEVEITIEATQSQADKRYQSESYDEAGVLYEDVANREGAPKWMRRSAAYNAARAYALADGCTDKALDLLERAAELGFIDTDLMEQDTDLDSLRNASRWATIEETITEASASEERRWGAVSLQTPYERNLPVEDKLAGLSLLWSEAKYNFSNFDLVPELDWDAEYRAMIPRVMASENTYEYYRLLQAFVAKLEDGHANVYFPNDPAFQRGRFHVPAIKYQWIEDRLILEYALGEEFEAAGIERGDEIIAVDEVPIQDFADTERRPFVSGSVKAYIDSVVYSWRLFTGPQGPIEFTIKTQAGDTFVVQSSRPDWETWGALTEGMGQQPPNFRWRMLPDNIAYVELNSFSNPDASKGFADNFEDISKADGIVFDVRKNGGGSSNYGYDVLSRLTQEPFAVSSWRTMNYRPAYRAWSYPTDNHESTGNTELPDPDQYYSGPVAVLSGPETFSAAEDFLVAFDVMDRGPIIGQASGGSTGQPLPISLPGGGRARITTKRDTYPDGSDFVGVGVQPDISAPPTVDDFIERRDFALELASQYISDEN</sequence>
<keyword evidence="4" id="KW-1185">Reference proteome</keyword>
<proteinExistence type="predicted"/>
<evidence type="ECO:0000313" key="3">
    <source>
        <dbReference type="EMBL" id="QDV05817.1"/>
    </source>
</evidence>
<dbReference type="InterPro" id="IPR005151">
    <property type="entry name" value="Tail-specific_protease"/>
</dbReference>
<dbReference type="InterPro" id="IPR029045">
    <property type="entry name" value="ClpP/crotonase-like_dom_sf"/>
</dbReference>
<dbReference type="SUPFAM" id="SSF52096">
    <property type="entry name" value="ClpP/crotonase"/>
    <property type="match status" value="1"/>
</dbReference>
<dbReference type="RefSeq" id="WP_145195452.1">
    <property type="nucleotide sequence ID" value="NZ_CP036434.1"/>
</dbReference>
<evidence type="ECO:0000256" key="1">
    <source>
        <dbReference type="SAM" id="SignalP"/>
    </source>
</evidence>
<organism evidence="3 4">
    <name type="scientific">Saltatorellus ferox</name>
    <dbReference type="NCBI Taxonomy" id="2528018"/>
    <lineage>
        <taxon>Bacteria</taxon>
        <taxon>Pseudomonadati</taxon>
        <taxon>Planctomycetota</taxon>
        <taxon>Planctomycetia</taxon>
        <taxon>Planctomycetia incertae sedis</taxon>
        <taxon>Saltatorellus</taxon>
    </lineage>
</organism>